<feature type="transmembrane region" description="Helical" evidence="1">
    <location>
        <begin position="6"/>
        <end position="24"/>
    </location>
</feature>
<accession>A0A0G0PR90</accession>
<feature type="transmembrane region" description="Helical" evidence="1">
    <location>
        <begin position="123"/>
        <end position="146"/>
    </location>
</feature>
<reference evidence="2 3" key="1">
    <citation type="journal article" date="2015" name="Nature">
        <title>rRNA introns, odd ribosomes, and small enigmatic genomes across a large radiation of phyla.</title>
        <authorList>
            <person name="Brown C.T."/>
            <person name="Hug L.A."/>
            <person name="Thomas B.C."/>
            <person name="Sharon I."/>
            <person name="Castelle C.J."/>
            <person name="Singh A."/>
            <person name="Wilkins M.J."/>
            <person name="Williams K.H."/>
            <person name="Banfield J.F."/>
        </authorList>
    </citation>
    <scope>NUCLEOTIDE SEQUENCE [LARGE SCALE GENOMIC DNA]</scope>
</reference>
<organism evidence="2 3">
    <name type="scientific">Candidatus Woesebacteria bacterium GW2011_GWB1_39_10</name>
    <dbReference type="NCBI Taxonomy" id="1618572"/>
    <lineage>
        <taxon>Bacteria</taxon>
        <taxon>Candidatus Woeseibacteriota</taxon>
    </lineage>
</organism>
<keyword evidence="1" id="KW-1133">Transmembrane helix</keyword>
<dbReference type="Proteomes" id="UP000034774">
    <property type="component" value="Unassembled WGS sequence"/>
</dbReference>
<feature type="transmembrane region" description="Helical" evidence="1">
    <location>
        <begin position="214"/>
        <end position="233"/>
    </location>
</feature>
<feature type="transmembrane region" description="Helical" evidence="1">
    <location>
        <begin position="92"/>
        <end position="111"/>
    </location>
</feature>
<name>A0A0G0PR90_9BACT</name>
<feature type="transmembrane region" description="Helical" evidence="1">
    <location>
        <begin position="158"/>
        <end position="176"/>
    </location>
</feature>
<dbReference type="EMBL" id="LBVU01000004">
    <property type="protein sequence ID" value="KKQ91896.1"/>
    <property type="molecule type" value="Genomic_DNA"/>
</dbReference>
<dbReference type="STRING" id="1618572.UT17_C0004G0244"/>
<keyword evidence="1" id="KW-0472">Membrane</keyword>
<feature type="transmembrane region" description="Helical" evidence="1">
    <location>
        <begin position="68"/>
        <end position="85"/>
    </location>
</feature>
<comment type="caution">
    <text evidence="2">The sequence shown here is derived from an EMBL/GenBank/DDBJ whole genome shotgun (WGS) entry which is preliminary data.</text>
</comment>
<proteinExistence type="predicted"/>
<evidence type="ECO:0000256" key="1">
    <source>
        <dbReference type="SAM" id="Phobius"/>
    </source>
</evidence>
<keyword evidence="1" id="KW-0812">Transmembrane</keyword>
<feature type="transmembrane region" description="Helical" evidence="1">
    <location>
        <begin position="182"/>
        <end position="202"/>
    </location>
</feature>
<protein>
    <submittedName>
        <fullName evidence="2">Uncharacterized protein</fullName>
    </submittedName>
</protein>
<gene>
    <name evidence="2" type="ORF">UT17_C0004G0244</name>
</gene>
<dbReference type="AlphaFoldDB" id="A0A0G0PR90"/>
<feature type="transmembrane region" description="Helical" evidence="1">
    <location>
        <begin position="44"/>
        <end position="62"/>
    </location>
</feature>
<sequence>MNILNFVFYPALVILFGLAAAFSFLGKNNKNALLSSNRDGRDPLVIGFGLVLLGVLVSFLDYTAARMLVGIGFTFVAFGTVILVDDYYTDRLFQPVFGVVYSVLAFLAYRAGSLGTQVYNTHALVTLVVPVAMATMLATFSALTFASADFKDRLDQQNGGWLFIVLGLAAASPSPFTVNSALIIATASLGGLLFTLGLLTAVDQKDALGALNKAKMPVYVLIAVLLLVGARLFF</sequence>
<evidence type="ECO:0000313" key="2">
    <source>
        <dbReference type="EMBL" id="KKQ91896.1"/>
    </source>
</evidence>
<evidence type="ECO:0000313" key="3">
    <source>
        <dbReference type="Proteomes" id="UP000034774"/>
    </source>
</evidence>